<dbReference type="EMBL" id="JBHSFQ010000032">
    <property type="protein sequence ID" value="MFC4565072.1"/>
    <property type="molecule type" value="Genomic_DNA"/>
</dbReference>
<accession>A0ABV9E1Z2</accession>
<evidence type="ECO:0000313" key="2">
    <source>
        <dbReference type="EMBL" id="MFC4565072.1"/>
    </source>
</evidence>
<evidence type="ECO:0000313" key="3">
    <source>
        <dbReference type="Proteomes" id="UP001595923"/>
    </source>
</evidence>
<dbReference type="Proteomes" id="UP001595923">
    <property type="component" value="Unassembled WGS sequence"/>
</dbReference>
<organism evidence="2 3">
    <name type="scientific">Nocardiopsis mangrovi</name>
    <dbReference type="NCBI Taxonomy" id="1179818"/>
    <lineage>
        <taxon>Bacteria</taxon>
        <taxon>Bacillati</taxon>
        <taxon>Actinomycetota</taxon>
        <taxon>Actinomycetes</taxon>
        <taxon>Streptosporangiales</taxon>
        <taxon>Nocardiopsidaceae</taxon>
        <taxon>Nocardiopsis</taxon>
    </lineage>
</organism>
<keyword evidence="3" id="KW-1185">Reference proteome</keyword>
<evidence type="ECO:0000256" key="1">
    <source>
        <dbReference type="SAM" id="MobiDB-lite"/>
    </source>
</evidence>
<comment type="caution">
    <text evidence="2">The sequence shown here is derived from an EMBL/GenBank/DDBJ whole genome shotgun (WGS) entry which is preliminary data.</text>
</comment>
<name>A0ABV9E1Z2_9ACTN</name>
<sequence>MLALLRSRATMYITAALVTLGLVATGAVGLFNALNAPPQPDAAPGAGATPSGPPAPPLDAIGEAPGGAAYADLGEQCQNGECFRLVGITADDESADGTEVIDTVYGHLLDEGWARVPPPGVDDPDDAPMADSYLTDGSVMLQGSTEPFAPGSTAGLMLGHAQEPVP</sequence>
<gene>
    <name evidence="2" type="ORF">ACFO4E_24720</name>
</gene>
<feature type="region of interest" description="Disordered" evidence="1">
    <location>
        <begin position="146"/>
        <end position="166"/>
    </location>
</feature>
<protein>
    <submittedName>
        <fullName evidence="2">Uncharacterized protein</fullName>
    </submittedName>
</protein>
<reference evidence="3" key="1">
    <citation type="journal article" date="2019" name="Int. J. Syst. Evol. Microbiol.">
        <title>The Global Catalogue of Microorganisms (GCM) 10K type strain sequencing project: providing services to taxonomists for standard genome sequencing and annotation.</title>
        <authorList>
            <consortium name="The Broad Institute Genomics Platform"/>
            <consortium name="The Broad Institute Genome Sequencing Center for Infectious Disease"/>
            <person name="Wu L."/>
            <person name="Ma J."/>
        </authorList>
    </citation>
    <scope>NUCLEOTIDE SEQUENCE [LARGE SCALE GENOMIC DNA]</scope>
    <source>
        <strain evidence="3">XZYJ18</strain>
    </source>
</reference>
<proteinExistence type="predicted"/>
<dbReference type="RefSeq" id="WP_378578719.1">
    <property type="nucleotide sequence ID" value="NZ_JBHSFQ010000032.1"/>
</dbReference>